<dbReference type="Proteomes" id="UP000663860">
    <property type="component" value="Unassembled WGS sequence"/>
</dbReference>
<organism evidence="2 3">
    <name type="scientific">Adineta steineri</name>
    <dbReference type="NCBI Taxonomy" id="433720"/>
    <lineage>
        <taxon>Eukaryota</taxon>
        <taxon>Metazoa</taxon>
        <taxon>Spiralia</taxon>
        <taxon>Gnathifera</taxon>
        <taxon>Rotifera</taxon>
        <taxon>Eurotatoria</taxon>
        <taxon>Bdelloidea</taxon>
        <taxon>Adinetida</taxon>
        <taxon>Adinetidae</taxon>
        <taxon>Adineta</taxon>
    </lineage>
</organism>
<comment type="caution">
    <text evidence="2">The sequence shown here is derived from an EMBL/GenBank/DDBJ whole genome shotgun (WGS) entry which is preliminary data.</text>
</comment>
<dbReference type="EMBL" id="CAJNOE010000059">
    <property type="protein sequence ID" value="CAF0834344.1"/>
    <property type="molecule type" value="Genomic_DNA"/>
</dbReference>
<sequence>MIPDQRDSEDYSDESPSDDYDASNKCKANQNDYSTTNKSQHHVAAQNYSKNIAVQPSAVPKCSSDSRETFLKEYVNERRLNNRQPPIEIFKIFSNVKPKTEVMRILKGIQDQEEHYRQLKDEHGNRTTSKNRDALPREQIIEHFKQVHYADFEQEDGKQILSYLRKPILRRSLYGVLLFNSEKKILVVQNHNGIWSAPKDHRKIDNNFRLEPIIETVSRAFNEQIRAKHGITDEIFEHYDLQENQHLDSQNYIQHQFDRRPESDYAELVGLFISHFDEPIVEFELRDAYENQVSSSEKCILIFEHHTKDTQIFIFTFEACQWLAIDDIVNHTADDEFDMYFTLRPFIEDIRRRMELDNTNRNDHYQQRPVENEEIIEGNPNNAAALINQPNINLGTFGWWGAFLSHNRLGDVLTDSKSDHTPLDANCRRDDYFPSWFSFLNIVIGIGLVLFIDQSNFIKFSIRRSNYTKYPLLKINEQYTTTVVIAYFPLNKSKHSKAQYESWLENLLGFCQSPIIIYTSIEYQPILQYLRRNNSLRTHFIVEYNSPLEMPPIKRLVPIFEQQYPSDPERAYHSIELYAVWCAKSFILNRSAELNPFRTKYFLYVDAGAFRSSNYRFQSWPYEASIHPVFANNRLLFGMISPLPRQFCPLSYTINKGPIRHNLIEGGLIGGTADAIYWWTSVFYKTIDIYISKNFFIGKEQNLMNAIALIYPHRINMMLSFRTSCGNKWFAFGPLLANQAEKQKLTFSKTCQHQNLVEVIIPFENICNDPRNVK</sequence>
<evidence type="ECO:0000313" key="3">
    <source>
        <dbReference type="Proteomes" id="UP000663860"/>
    </source>
</evidence>
<protein>
    <submittedName>
        <fullName evidence="2">Uncharacterized protein</fullName>
    </submittedName>
</protein>
<feature type="compositionally biased region" description="Polar residues" evidence="1">
    <location>
        <begin position="26"/>
        <end position="38"/>
    </location>
</feature>
<reference evidence="2" key="1">
    <citation type="submission" date="2021-02" db="EMBL/GenBank/DDBJ databases">
        <authorList>
            <person name="Nowell W R."/>
        </authorList>
    </citation>
    <scope>NUCLEOTIDE SEQUENCE</scope>
</reference>
<proteinExistence type="predicted"/>
<evidence type="ECO:0000313" key="2">
    <source>
        <dbReference type="EMBL" id="CAF0834344.1"/>
    </source>
</evidence>
<accession>A0A813UY64</accession>
<name>A0A813UY64_9BILA</name>
<feature type="region of interest" description="Disordered" evidence="1">
    <location>
        <begin position="1"/>
        <end position="39"/>
    </location>
</feature>
<feature type="compositionally biased region" description="Acidic residues" evidence="1">
    <location>
        <begin position="10"/>
        <end position="21"/>
    </location>
</feature>
<evidence type="ECO:0000256" key="1">
    <source>
        <dbReference type="SAM" id="MobiDB-lite"/>
    </source>
</evidence>
<gene>
    <name evidence="2" type="ORF">IZO911_LOCUS8710</name>
</gene>
<dbReference type="AlphaFoldDB" id="A0A813UY64"/>